<keyword evidence="1" id="KW-0812">Transmembrane</keyword>
<proteinExistence type="predicted"/>
<protein>
    <submittedName>
        <fullName evidence="2">DUF975 family protein</fullName>
    </submittedName>
</protein>
<reference evidence="2 3" key="1">
    <citation type="journal article" date="2022" name="Int. J. Syst. Evol. Microbiol.">
        <title>Apilactobacillus apisilvae sp. nov., Nicolia spurrieriana gen. nov. sp. nov., Bombilactobacillus folatiphilus sp. nov. and Bombilactobacillus thymidiniphilus sp. nov., four new lactic acid bacterial isolates from stingless bees Tetragonula carbonaria and Austroplebeia australis.</title>
        <authorList>
            <person name="Oliphant S.A."/>
            <person name="Watson-Haigh N.S."/>
            <person name="Sumby K.M."/>
            <person name="Gardner J."/>
            <person name="Groom S."/>
            <person name="Jiranek V."/>
        </authorList>
    </citation>
    <scope>NUCLEOTIDE SEQUENCE [LARGE SCALE GENOMIC DNA]</scope>
    <source>
        <strain evidence="2 3">SG4_A1</strain>
    </source>
</reference>
<dbReference type="RefSeq" id="WP_249513482.1">
    <property type="nucleotide sequence ID" value="NZ_CP093365.1"/>
</dbReference>
<feature type="transmembrane region" description="Helical" evidence="1">
    <location>
        <begin position="122"/>
        <end position="145"/>
    </location>
</feature>
<dbReference type="EMBL" id="CP093365">
    <property type="protein sequence ID" value="UQS84298.1"/>
    <property type="molecule type" value="Genomic_DNA"/>
</dbReference>
<evidence type="ECO:0000313" key="3">
    <source>
        <dbReference type="Proteomes" id="UP000831947"/>
    </source>
</evidence>
<keyword evidence="1" id="KW-0472">Membrane</keyword>
<dbReference type="Pfam" id="PF06161">
    <property type="entry name" value="DUF975"/>
    <property type="match status" value="1"/>
</dbReference>
<evidence type="ECO:0000313" key="2">
    <source>
        <dbReference type="EMBL" id="UQS84298.1"/>
    </source>
</evidence>
<gene>
    <name evidence="2" type="ORF">MOO47_03880</name>
</gene>
<dbReference type="Proteomes" id="UP000831947">
    <property type="component" value="Chromosome"/>
</dbReference>
<evidence type="ECO:0000256" key="1">
    <source>
        <dbReference type="SAM" id="Phobius"/>
    </source>
</evidence>
<feature type="transmembrane region" description="Helical" evidence="1">
    <location>
        <begin position="68"/>
        <end position="85"/>
    </location>
</feature>
<sequence length="244" mass="28391">MNLKKRSELKREVKRTYKGHWGRAVSMGLLPMILVILIEQIVNRMAPKPEVEQTMTYGGGFSYFSENFFNPLILIIIIVFAFVLVNQKFSVQSMSLNWLRTREKPEFSWGSVFNAKYFKGTIIIFLLEVFFTFLWSLLLIIPGLVKSYSYSQALFIYKDAVDAGETNISYLDCITKSREMMNGNKWHMFVLNLSFLGWIILSMITLFIGYLWLIPYTAGTYAAFYDDVKEKFNQKLNSETSDNI</sequence>
<feature type="transmembrane region" description="Helical" evidence="1">
    <location>
        <begin position="189"/>
        <end position="213"/>
    </location>
</feature>
<feature type="transmembrane region" description="Helical" evidence="1">
    <location>
        <begin position="21"/>
        <end position="42"/>
    </location>
</feature>
<dbReference type="InterPro" id="IPR010380">
    <property type="entry name" value="DUF975"/>
</dbReference>
<accession>A0ABY4PFK1</accession>
<dbReference type="PANTHER" id="PTHR40076:SF1">
    <property type="entry name" value="MEMBRANE PROTEIN"/>
    <property type="match status" value="1"/>
</dbReference>
<keyword evidence="1" id="KW-1133">Transmembrane helix</keyword>
<organism evidence="2 3">
    <name type="scientific">Bombilactobacillus thymidiniphilus</name>
    <dbReference type="NCBI Taxonomy" id="2923363"/>
    <lineage>
        <taxon>Bacteria</taxon>
        <taxon>Bacillati</taxon>
        <taxon>Bacillota</taxon>
        <taxon>Bacilli</taxon>
        <taxon>Lactobacillales</taxon>
        <taxon>Lactobacillaceae</taxon>
        <taxon>Bombilactobacillus</taxon>
    </lineage>
</organism>
<name>A0ABY4PFK1_9LACO</name>
<keyword evidence="3" id="KW-1185">Reference proteome</keyword>
<dbReference type="PANTHER" id="PTHR40076">
    <property type="entry name" value="MEMBRANE PROTEIN-RELATED"/>
    <property type="match status" value="1"/>
</dbReference>